<dbReference type="AlphaFoldDB" id="A0A1V6X8W0"/>
<gene>
    <name evidence="2" type="ORF">PENNAL_c0103G10814</name>
</gene>
<evidence type="ECO:0000256" key="1">
    <source>
        <dbReference type="SAM" id="MobiDB-lite"/>
    </source>
</evidence>
<feature type="region of interest" description="Disordered" evidence="1">
    <location>
        <begin position="230"/>
        <end position="250"/>
    </location>
</feature>
<proteinExistence type="predicted"/>
<protein>
    <submittedName>
        <fullName evidence="2">Uncharacterized protein</fullName>
    </submittedName>
</protein>
<dbReference type="Proteomes" id="UP000191691">
    <property type="component" value="Unassembled WGS sequence"/>
</dbReference>
<organism evidence="2 3">
    <name type="scientific">Penicillium nalgiovense</name>
    <dbReference type="NCBI Taxonomy" id="60175"/>
    <lineage>
        <taxon>Eukaryota</taxon>
        <taxon>Fungi</taxon>
        <taxon>Dikarya</taxon>
        <taxon>Ascomycota</taxon>
        <taxon>Pezizomycotina</taxon>
        <taxon>Eurotiomycetes</taxon>
        <taxon>Eurotiomycetidae</taxon>
        <taxon>Eurotiales</taxon>
        <taxon>Aspergillaceae</taxon>
        <taxon>Penicillium</taxon>
    </lineage>
</organism>
<name>A0A1V6X8W0_PENNA</name>
<evidence type="ECO:0000313" key="3">
    <source>
        <dbReference type="Proteomes" id="UP000191691"/>
    </source>
</evidence>
<comment type="caution">
    <text evidence="2">The sequence shown here is derived from an EMBL/GenBank/DDBJ whole genome shotgun (WGS) entry which is preliminary data.</text>
</comment>
<dbReference type="EMBL" id="MOOB01000103">
    <property type="protein sequence ID" value="OQE71592.1"/>
    <property type="molecule type" value="Genomic_DNA"/>
</dbReference>
<feature type="compositionally biased region" description="Basic residues" evidence="1">
    <location>
        <begin position="83"/>
        <end position="97"/>
    </location>
</feature>
<feature type="compositionally biased region" description="Polar residues" evidence="1">
    <location>
        <begin position="139"/>
        <end position="156"/>
    </location>
</feature>
<feature type="compositionally biased region" description="Low complexity" evidence="1">
    <location>
        <begin position="98"/>
        <end position="116"/>
    </location>
</feature>
<feature type="region of interest" description="Disordered" evidence="1">
    <location>
        <begin position="1"/>
        <end position="161"/>
    </location>
</feature>
<accession>A0A1V6X8W0</accession>
<feature type="compositionally biased region" description="Acidic residues" evidence="1">
    <location>
        <begin position="121"/>
        <end position="138"/>
    </location>
</feature>
<evidence type="ECO:0000313" key="2">
    <source>
        <dbReference type="EMBL" id="OQE71592.1"/>
    </source>
</evidence>
<sequence>MESFNARSRLSKALAEESSEDSESPGHPENDEAHDEAAEPVEKRHALTEKDSQETSPGAHRCSQEADSASECNSVADMGGIRKVPHTPRRQSFRSRLQRALSLSSSESEDCSPSRSTTGDTTEDDLSLQEENDSDDQENGTSADGSEQEAVRQQKTVCGPETDLEIRGKTLLSSDSTTVALGCLTELDNRMRSIERSSHDQVTLNETVRNDLADIFGRLAIVESEIQKLTRQGSNKAEVQKARRSVRSQQ</sequence>
<feature type="compositionally biased region" description="Basic and acidic residues" evidence="1">
    <location>
        <begin position="24"/>
        <end position="53"/>
    </location>
</feature>
<reference evidence="3" key="1">
    <citation type="journal article" date="2017" name="Nat. Microbiol.">
        <title>Global analysis of biosynthetic gene clusters reveals vast potential of secondary metabolite production in Penicillium species.</title>
        <authorList>
            <person name="Nielsen J.C."/>
            <person name="Grijseels S."/>
            <person name="Prigent S."/>
            <person name="Ji B."/>
            <person name="Dainat J."/>
            <person name="Nielsen K.F."/>
            <person name="Frisvad J.C."/>
            <person name="Workman M."/>
            <person name="Nielsen J."/>
        </authorList>
    </citation>
    <scope>NUCLEOTIDE SEQUENCE [LARGE SCALE GENOMIC DNA]</scope>
    <source>
        <strain evidence="3">IBT 13039</strain>
    </source>
</reference>
<keyword evidence="3" id="KW-1185">Reference proteome</keyword>